<gene>
    <name evidence="5" type="ORF">EP51_26645</name>
</gene>
<evidence type="ECO:0000259" key="3">
    <source>
        <dbReference type="Pfam" id="PF14361"/>
    </source>
</evidence>
<feature type="domain" description="PucR C-terminal helix-turn-helix" evidence="2">
    <location>
        <begin position="324"/>
        <end position="381"/>
    </location>
</feature>
<sequence>MALEGVTHSLRSRIGELTDLVRRRLRSDVPEFTADVDPALAVSETERIAAALRSIIDGLEGAAEPSSAPLDEATAEARAVAQAGIDLNLLIRTYRVAQAAMLDVLLSETTDLIDDPEIQLAIQQQISRFQFDWNDAVLEAVIRAYQDAQYSFFFHSRDRQLRTSLRELIAGRTDNPPPIDYPFAQNHLAAVVWGDRRDHLVDQVAEILGSAKRVNLAGTSGTVLVWYSLRNPDEDVHRLKAELDRHEGAFYAFGNPGRGIAGFRTSHQQAWRAYRVGRWSNTPVTWYADIALESLFMKDIQAARDFVTQQLGALDPADPRTDVLFETLRAYFAAGCNAVRAASELAVHERTVSYRLRSVEDQLGISVLDKRDELVVALRLHAALRAITAANALTDLPRSP</sequence>
<dbReference type="Pfam" id="PF13556">
    <property type="entry name" value="HTH_30"/>
    <property type="match status" value="1"/>
</dbReference>
<dbReference type="InterPro" id="IPR025751">
    <property type="entry name" value="RsbRD_N_dom"/>
</dbReference>
<evidence type="ECO:0000313" key="6">
    <source>
        <dbReference type="Proteomes" id="UP000028488"/>
    </source>
</evidence>
<accession>A0A076ES90</accession>
<reference evidence="5 6" key="1">
    <citation type="submission" date="2014-07" db="EMBL/GenBank/DDBJ databases">
        <title>Genome Sequence of Rhodococcus opacus Strain R7, a Biodegrader of Mono- and Polycyclic Aromatic Hydrocarbons.</title>
        <authorList>
            <person name="Di Gennaro P."/>
            <person name="Zampolli J."/>
            <person name="Presti I."/>
            <person name="Cappelletti M."/>
            <person name="D'Ursi P."/>
            <person name="Orro A."/>
            <person name="Mezzelani A."/>
            <person name="Milanesi L."/>
        </authorList>
    </citation>
    <scope>NUCLEOTIDE SEQUENCE [LARGE SCALE GENOMIC DNA]</scope>
    <source>
        <strain evidence="5 6">R7</strain>
    </source>
</reference>
<organism evidence="5 6">
    <name type="scientific">Rhodococcus opacus</name>
    <name type="common">Nocardia opaca</name>
    <dbReference type="NCBI Taxonomy" id="37919"/>
    <lineage>
        <taxon>Bacteria</taxon>
        <taxon>Bacillati</taxon>
        <taxon>Actinomycetota</taxon>
        <taxon>Actinomycetes</taxon>
        <taxon>Mycobacteriales</taxon>
        <taxon>Nocardiaceae</taxon>
        <taxon>Rhodococcus</taxon>
    </lineage>
</organism>
<dbReference type="PANTHER" id="PTHR33744:SF1">
    <property type="entry name" value="DNA-BINDING TRANSCRIPTIONAL ACTIVATOR ADER"/>
    <property type="match status" value="1"/>
</dbReference>
<proteinExistence type="inferred from homology"/>
<evidence type="ECO:0000313" key="5">
    <source>
        <dbReference type="EMBL" id="AII08013.1"/>
    </source>
</evidence>
<evidence type="ECO:0000256" key="1">
    <source>
        <dbReference type="ARBA" id="ARBA00006754"/>
    </source>
</evidence>
<dbReference type="Pfam" id="PF14361">
    <property type="entry name" value="RsbRD_N"/>
    <property type="match status" value="1"/>
</dbReference>
<dbReference type="Pfam" id="PF17853">
    <property type="entry name" value="GGDEF_2"/>
    <property type="match status" value="1"/>
</dbReference>
<dbReference type="PANTHER" id="PTHR33744">
    <property type="entry name" value="CARBOHYDRATE DIACID REGULATOR"/>
    <property type="match status" value="1"/>
</dbReference>
<dbReference type="EMBL" id="CP008947">
    <property type="protein sequence ID" value="AII08013.1"/>
    <property type="molecule type" value="Genomic_DNA"/>
</dbReference>
<comment type="similarity">
    <text evidence="1">Belongs to the CdaR family.</text>
</comment>
<name>A0A076ES90_RHOOP</name>
<evidence type="ECO:0000259" key="4">
    <source>
        <dbReference type="Pfam" id="PF17853"/>
    </source>
</evidence>
<dbReference type="InterPro" id="IPR041522">
    <property type="entry name" value="CdaR_GGDEF"/>
</dbReference>
<evidence type="ECO:0000259" key="2">
    <source>
        <dbReference type="Pfam" id="PF13556"/>
    </source>
</evidence>
<feature type="domain" description="RsbT co-antagonist protein RsbRD N-terminal" evidence="3">
    <location>
        <begin position="16"/>
        <end position="149"/>
    </location>
</feature>
<dbReference type="Gene3D" id="1.10.10.2840">
    <property type="entry name" value="PucR C-terminal helix-turn-helix domain"/>
    <property type="match status" value="1"/>
</dbReference>
<dbReference type="InterPro" id="IPR051448">
    <property type="entry name" value="CdaR-like_regulators"/>
</dbReference>
<protein>
    <submittedName>
        <fullName evidence="5">CdaR family transcriptional regulator</fullName>
    </submittedName>
</protein>
<dbReference type="eggNOG" id="COG3835">
    <property type="taxonomic scope" value="Bacteria"/>
</dbReference>
<feature type="domain" description="CdaR GGDEF-like" evidence="4">
    <location>
        <begin position="180"/>
        <end position="276"/>
    </location>
</feature>
<dbReference type="InterPro" id="IPR042070">
    <property type="entry name" value="PucR_C-HTH_sf"/>
</dbReference>
<dbReference type="AlphaFoldDB" id="A0A076ES90"/>
<dbReference type="Proteomes" id="UP000028488">
    <property type="component" value="Chromosome"/>
</dbReference>
<dbReference type="InterPro" id="IPR025736">
    <property type="entry name" value="PucR_C-HTH_dom"/>
</dbReference>